<dbReference type="InterPro" id="IPR050141">
    <property type="entry name" value="GCL_type2/YbdK_subfam"/>
</dbReference>
<dbReference type="SUPFAM" id="SSF55931">
    <property type="entry name" value="Glutamine synthetase/guanido kinase"/>
    <property type="match status" value="1"/>
</dbReference>
<dbReference type="Gene3D" id="3.30.590.20">
    <property type="match status" value="1"/>
</dbReference>
<evidence type="ECO:0000256" key="2">
    <source>
        <dbReference type="ARBA" id="ARBA00022741"/>
    </source>
</evidence>
<evidence type="ECO:0000256" key="5">
    <source>
        <dbReference type="HAMAP-Rule" id="MF_01609"/>
    </source>
</evidence>
<gene>
    <name evidence="6" type="ORF">SAMN05192584_10770</name>
</gene>
<dbReference type="EC" id="6.3.2.2" evidence="5"/>
<dbReference type="NCBIfam" id="NF010041">
    <property type="entry name" value="PRK13517.1-1"/>
    <property type="match status" value="1"/>
</dbReference>
<dbReference type="Pfam" id="PF04107">
    <property type="entry name" value="GCS2"/>
    <property type="match status" value="1"/>
</dbReference>
<accession>A0A1I4AQF4</accession>
<dbReference type="NCBIfam" id="TIGR02050">
    <property type="entry name" value="gshA_cyan_rel"/>
    <property type="match status" value="1"/>
</dbReference>
<comment type="similarity">
    <text evidence="5">Belongs to the glutamate--cysteine ligase type 2 family. YbdK subfamily.</text>
</comment>
<evidence type="ECO:0000256" key="1">
    <source>
        <dbReference type="ARBA" id="ARBA00022598"/>
    </source>
</evidence>
<evidence type="ECO:0000256" key="3">
    <source>
        <dbReference type="ARBA" id="ARBA00022840"/>
    </source>
</evidence>
<reference evidence="7" key="1">
    <citation type="submission" date="2016-10" db="EMBL/GenBank/DDBJ databases">
        <authorList>
            <person name="Varghese N."/>
            <person name="Submissions S."/>
        </authorList>
    </citation>
    <scope>NUCLEOTIDE SEQUENCE [LARGE SCALE GENOMIC DNA]</scope>
    <source>
        <strain evidence="7">PL19</strain>
    </source>
</reference>
<dbReference type="GO" id="GO:0004357">
    <property type="term" value="F:glutamate-cysteine ligase activity"/>
    <property type="evidence" value="ECO:0007669"/>
    <property type="project" value="UniProtKB-EC"/>
</dbReference>
<dbReference type="InterPro" id="IPR011793">
    <property type="entry name" value="YbdK"/>
</dbReference>
<comment type="function">
    <text evidence="5">ATP-dependent carboxylate-amine ligase which exhibits weak glutamate--cysteine ligase activity.</text>
</comment>
<dbReference type="PANTHER" id="PTHR36510:SF1">
    <property type="entry name" value="GLUTAMATE--CYSTEINE LIGASE 2-RELATED"/>
    <property type="match status" value="1"/>
</dbReference>
<keyword evidence="2 5" id="KW-0547">Nucleotide-binding</keyword>
<dbReference type="PANTHER" id="PTHR36510">
    <property type="entry name" value="GLUTAMATE--CYSTEINE LIGASE 2-RELATED"/>
    <property type="match status" value="1"/>
</dbReference>
<dbReference type="EMBL" id="FOSG01000007">
    <property type="protein sequence ID" value="SFK58121.1"/>
    <property type="molecule type" value="Genomic_DNA"/>
</dbReference>
<dbReference type="InterPro" id="IPR006336">
    <property type="entry name" value="GCS2"/>
</dbReference>
<dbReference type="AlphaFoldDB" id="A0A1I4AQF4"/>
<comment type="catalytic activity">
    <reaction evidence="4 5">
        <text>L-cysteine + L-glutamate + ATP = gamma-L-glutamyl-L-cysteine + ADP + phosphate + H(+)</text>
        <dbReference type="Rhea" id="RHEA:13285"/>
        <dbReference type="ChEBI" id="CHEBI:15378"/>
        <dbReference type="ChEBI" id="CHEBI:29985"/>
        <dbReference type="ChEBI" id="CHEBI:30616"/>
        <dbReference type="ChEBI" id="CHEBI:35235"/>
        <dbReference type="ChEBI" id="CHEBI:43474"/>
        <dbReference type="ChEBI" id="CHEBI:58173"/>
        <dbReference type="ChEBI" id="CHEBI:456216"/>
        <dbReference type="EC" id="6.3.2.2"/>
    </reaction>
</comment>
<dbReference type="GO" id="GO:0042398">
    <property type="term" value="P:modified amino acid biosynthetic process"/>
    <property type="evidence" value="ECO:0007669"/>
    <property type="project" value="InterPro"/>
</dbReference>
<protein>
    <recommendedName>
        <fullName evidence="5">Putative glutamate--cysteine ligase 2</fullName>
        <ecNumber evidence="5">6.3.2.2</ecNumber>
    </recommendedName>
    <alternativeName>
        <fullName evidence="5">Gamma-glutamylcysteine synthetase 2</fullName>
        <shortName evidence="5">GCS 2</shortName>
        <shortName evidence="5">Gamma-GCS 2</shortName>
    </alternativeName>
</protein>
<dbReference type="InterPro" id="IPR014746">
    <property type="entry name" value="Gln_synth/guanido_kin_cat_dom"/>
</dbReference>
<organism evidence="6 7">
    <name type="scientific">Streptomyces pini</name>
    <dbReference type="NCBI Taxonomy" id="1520580"/>
    <lineage>
        <taxon>Bacteria</taxon>
        <taxon>Bacillati</taxon>
        <taxon>Actinomycetota</taxon>
        <taxon>Actinomycetes</taxon>
        <taxon>Kitasatosporales</taxon>
        <taxon>Streptomycetaceae</taxon>
        <taxon>Streptomyces</taxon>
    </lineage>
</organism>
<dbReference type="HAMAP" id="MF_01609">
    <property type="entry name" value="Glu_cys_ligase_2"/>
    <property type="match status" value="1"/>
</dbReference>
<sequence length="406" mass="43931">MRAVAVPVAWSRKTPARFAGRAGGTHTAVTRDGTAGGLTMGVEEEFLLADPTTARAVPGARAVLRRAHHEASAADGSGYKAEFLSSQVESATGVCTSLEEIRGELAEDRARLVDAAREEGLLLLSSGTAVLSDGRPPVAEGERFRRISELFADIVDDYQVCGCHVHVGVPDRETAVAVVNRVRRWLPTLLALSVNSPFCEGRDRGYASWRMMEQLRFPAAGMPPRFPDAAFHDAEVARLVSYGALIDDRMSFWLMRPSPWLPTVEFRVADAAATVDDAVLQAALGRALVRRALAELEAGVPEPELDERAARAAVWSAARYGLRGDGVDPVTRARVPAGELLQALLRHVAPALEETGDTEAVRRLLETVREDGTGAERQRRAWARGGPRAVVELLAAQTDAREHKRA</sequence>
<evidence type="ECO:0000313" key="6">
    <source>
        <dbReference type="EMBL" id="SFK58121.1"/>
    </source>
</evidence>
<keyword evidence="3 5" id="KW-0067">ATP-binding</keyword>
<keyword evidence="1 5" id="KW-0436">Ligase</keyword>
<proteinExistence type="inferred from homology"/>
<dbReference type="Proteomes" id="UP000198928">
    <property type="component" value="Unassembled WGS sequence"/>
</dbReference>
<keyword evidence="7" id="KW-1185">Reference proteome</keyword>
<evidence type="ECO:0000313" key="7">
    <source>
        <dbReference type="Proteomes" id="UP000198928"/>
    </source>
</evidence>
<name>A0A1I4AQF4_9ACTN</name>
<dbReference type="GO" id="GO:0005524">
    <property type="term" value="F:ATP binding"/>
    <property type="evidence" value="ECO:0007669"/>
    <property type="project" value="UniProtKB-KW"/>
</dbReference>
<evidence type="ECO:0000256" key="4">
    <source>
        <dbReference type="ARBA" id="ARBA00048819"/>
    </source>
</evidence>